<keyword evidence="2 11" id="KW-0812">Transmembrane</keyword>
<keyword evidence="8" id="KW-0325">Glycoprotein</keyword>
<proteinExistence type="predicted"/>
<evidence type="ECO:0000313" key="14">
    <source>
        <dbReference type="Ensembl" id="ENSSOCP00000007065.1"/>
    </source>
</evidence>
<dbReference type="PANTHER" id="PTHR19944:SF99">
    <property type="entry name" value="HLA CLASS II HISTOCOMPATIBILITY ANTIGEN, DRB1 BETA CHAIN"/>
    <property type="match status" value="1"/>
</dbReference>
<keyword evidence="12" id="KW-0732">Signal</keyword>
<name>A0A8D0EV14_STROC</name>
<dbReference type="Pfam" id="PF07654">
    <property type="entry name" value="C1-set"/>
    <property type="match status" value="1"/>
</dbReference>
<keyword evidence="15" id="KW-1185">Reference proteome</keyword>
<keyword evidence="5" id="KW-1064">Adaptive immunity</keyword>
<dbReference type="InterPro" id="IPR050160">
    <property type="entry name" value="MHC/Immunoglobulin"/>
</dbReference>
<dbReference type="Gene3D" id="3.10.320.10">
    <property type="entry name" value="Class II Histocompatibility Antigen, M Beta Chain, Chain B, domain 1"/>
    <property type="match status" value="1"/>
</dbReference>
<comment type="subcellular location">
    <subcellularLocation>
        <location evidence="1">Membrane</location>
        <topology evidence="1">Single-pass type I membrane protein</topology>
    </subcellularLocation>
</comment>
<accession>A0A8D0EV14</accession>
<evidence type="ECO:0000256" key="12">
    <source>
        <dbReference type="SAM" id="SignalP"/>
    </source>
</evidence>
<keyword evidence="6 11" id="KW-0472">Membrane</keyword>
<dbReference type="Pfam" id="PF00969">
    <property type="entry name" value="MHC_II_beta"/>
    <property type="match status" value="1"/>
</dbReference>
<dbReference type="CDD" id="cd05766">
    <property type="entry name" value="IgC1_MHC_II_beta"/>
    <property type="match status" value="1"/>
</dbReference>
<feature type="transmembrane region" description="Helical" evidence="11">
    <location>
        <begin position="225"/>
        <end position="247"/>
    </location>
</feature>
<dbReference type="AlphaFoldDB" id="A0A8D0EV14"/>
<dbReference type="SUPFAM" id="SSF54452">
    <property type="entry name" value="MHC antigen-recognition domain"/>
    <property type="match status" value="1"/>
</dbReference>
<evidence type="ECO:0000256" key="10">
    <source>
        <dbReference type="SAM" id="MobiDB-lite"/>
    </source>
</evidence>
<dbReference type="Gene3D" id="2.60.40.10">
    <property type="entry name" value="Immunoglobulins"/>
    <property type="match status" value="1"/>
</dbReference>
<dbReference type="InterPro" id="IPR003006">
    <property type="entry name" value="Ig/MHC_CS"/>
</dbReference>
<evidence type="ECO:0000256" key="11">
    <source>
        <dbReference type="SAM" id="Phobius"/>
    </source>
</evidence>
<sequence length="468" mass="50947">METGRVVGAGAVLVALVVLGAHAAGGEEPSGVFLEMFETVCQYLNSTERVRFVERFIYNREQLLYFDSDVGLYVADTPLGEPQAQYFNSQLELLERKRTAVDWFCQHNYQVSTPFITERKVPPEVEIYPVQSSSLPQIDRLVCAVMDFYPAQIEVKWFQNGREETERVVSTDVIPNGDWTYQVLVMLETTPQRGDTYTCQVEHVSLQHPISQHWELQSDGTRSKMLTGVGGFVLGLIFLALGLGLYVRKKVSGGTLGGWPRGVSCAPADLVSLCFRAPRSPGCRYRPSPPHPAPRSLHGPGSPPHQGAARPAGMCPPLAPGQSPGDVPSPVLALTPSSPHRAPERPPAPAALLRRCPSSAPARHLCLAPPRPGAPWPCTHPRGPPLTLSFPPWLPAWLSLLCSPGVPRAPPRWPSAAPALPNKVSREPPALLVWGQGRTGGNSLPRAQVAGTRLCVLSRMGETHWGGR</sequence>
<evidence type="ECO:0000256" key="6">
    <source>
        <dbReference type="ARBA" id="ARBA00023136"/>
    </source>
</evidence>
<dbReference type="InterPro" id="IPR003597">
    <property type="entry name" value="Ig_C1-set"/>
</dbReference>
<dbReference type="PROSITE" id="PS50835">
    <property type="entry name" value="IG_LIKE"/>
    <property type="match status" value="1"/>
</dbReference>
<dbReference type="FunFam" id="2.60.40.10:FF:000116">
    <property type="entry name" value="HLA class II histocompatibility antigen, DRB1-1 beta chain"/>
    <property type="match status" value="1"/>
</dbReference>
<keyword evidence="7" id="KW-1015">Disulfide bond</keyword>
<dbReference type="Proteomes" id="UP000694551">
    <property type="component" value="Unplaced"/>
</dbReference>
<dbReference type="SUPFAM" id="SSF48726">
    <property type="entry name" value="Immunoglobulin"/>
    <property type="match status" value="1"/>
</dbReference>
<evidence type="ECO:0000256" key="2">
    <source>
        <dbReference type="ARBA" id="ARBA00022692"/>
    </source>
</evidence>
<evidence type="ECO:0000256" key="3">
    <source>
        <dbReference type="ARBA" id="ARBA00022859"/>
    </source>
</evidence>
<dbReference type="FunFam" id="3.10.320.10:FF:000001">
    <property type="entry name" value="HLA class II histocompatibility antigen, DRB1-1 beta chain"/>
    <property type="match status" value="1"/>
</dbReference>
<keyword evidence="9" id="KW-0491">MHC II</keyword>
<evidence type="ECO:0000256" key="8">
    <source>
        <dbReference type="ARBA" id="ARBA00023180"/>
    </source>
</evidence>
<dbReference type="InterPro" id="IPR000353">
    <property type="entry name" value="MHC_II_b_N"/>
</dbReference>
<evidence type="ECO:0000313" key="15">
    <source>
        <dbReference type="Proteomes" id="UP000694551"/>
    </source>
</evidence>
<evidence type="ECO:0000259" key="13">
    <source>
        <dbReference type="PROSITE" id="PS50835"/>
    </source>
</evidence>
<feature type="signal peptide" evidence="12">
    <location>
        <begin position="1"/>
        <end position="23"/>
    </location>
</feature>
<evidence type="ECO:0000256" key="4">
    <source>
        <dbReference type="ARBA" id="ARBA00022989"/>
    </source>
</evidence>
<feature type="chain" id="PRO_5034337193" description="Ig-like domain-containing protein" evidence="12">
    <location>
        <begin position="24"/>
        <end position="468"/>
    </location>
</feature>
<keyword evidence="4 11" id="KW-1133">Transmembrane helix</keyword>
<dbReference type="InterPro" id="IPR011162">
    <property type="entry name" value="MHC_I/II-like_Ag-recog"/>
</dbReference>
<evidence type="ECO:0000256" key="1">
    <source>
        <dbReference type="ARBA" id="ARBA00004479"/>
    </source>
</evidence>
<keyword evidence="3" id="KW-0391">Immunity</keyword>
<reference evidence="14" key="2">
    <citation type="submission" date="2025-09" db="UniProtKB">
        <authorList>
            <consortium name="Ensembl"/>
        </authorList>
    </citation>
    <scope>IDENTIFICATION</scope>
</reference>
<evidence type="ECO:0000256" key="7">
    <source>
        <dbReference type="ARBA" id="ARBA00023157"/>
    </source>
</evidence>
<dbReference type="InterPro" id="IPR013783">
    <property type="entry name" value="Ig-like_fold"/>
</dbReference>
<organism evidence="14 15">
    <name type="scientific">Strix occidentalis caurina</name>
    <name type="common">northern spotted owl</name>
    <dbReference type="NCBI Taxonomy" id="311401"/>
    <lineage>
        <taxon>Eukaryota</taxon>
        <taxon>Metazoa</taxon>
        <taxon>Chordata</taxon>
        <taxon>Craniata</taxon>
        <taxon>Vertebrata</taxon>
        <taxon>Euteleostomi</taxon>
        <taxon>Archelosauria</taxon>
        <taxon>Archosauria</taxon>
        <taxon>Dinosauria</taxon>
        <taxon>Saurischia</taxon>
        <taxon>Theropoda</taxon>
        <taxon>Coelurosauria</taxon>
        <taxon>Aves</taxon>
        <taxon>Neognathae</taxon>
        <taxon>Neoaves</taxon>
        <taxon>Telluraves</taxon>
        <taxon>Strigiformes</taxon>
        <taxon>Strigidae</taxon>
        <taxon>Strix</taxon>
    </lineage>
</organism>
<dbReference type="PANTHER" id="PTHR19944">
    <property type="entry name" value="MHC CLASS II-RELATED"/>
    <property type="match status" value="1"/>
</dbReference>
<dbReference type="InterPro" id="IPR007110">
    <property type="entry name" value="Ig-like_dom"/>
</dbReference>
<dbReference type="GO" id="GO:0002250">
    <property type="term" value="P:adaptive immune response"/>
    <property type="evidence" value="ECO:0007669"/>
    <property type="project" value="UniProtKB-KW"/>
</dbReference>
<feature type="region of interest" description="Disordered" evidence="10">
    <location>
        <begin position="285"/>
        <end position="352"/>
    </location>
</feature>
<dbReference type="PROSITE" id="PS00290">
    <property type="entry name" value="IG_MHC"/>
    <property type="match status" value="1"/>
</dbReference>
<dbReference type="Ensembl" id="ENSSOCT00000007238.1">
    <property type="protein sequence ID" value="ENSSOCP00000007065.1"/>
    <property type="gene ID" value="ENSSOCG00000005231.1"/>
</dbReference>
<dbReference type="GO" id="GO:0002504">
    <property type="term" value="P:antigen processing and presentation of peptide or polysaccharide antigen via MHC class II"/>
    <property type="evidence" value="ECO:0007669"/>
    <property type="project" value="UniProtKB-KW"/>
</dbReference>
<dbReference type="SMART" id="SM00407">
    <property type="entry name" value="IGc1"/>
    <property type="match status" value="1"/>
</dbReference>
<dbReference type="InterPro" id="IPR036179">
    <property type="entry name" value="Ig-like_dom_sf"/>
</dbReference>
<dbReference type="GO" id="GO:0042613">
    <property type="term" value="C:MHC class II protein complex"/>
    <property type="evidence" value="ECO:0007669"/>
    <property type="project" value="UniProtKB-KW"/>
</dbReference>
<dbReference type="SMART" id="SM00921">
    <property type="entry name" value="MHC_II_beta"/>
    <property type="match status" value="1"/>
</dbReference>
<reference evidence="14" key="1">
    <citation type="submission" date="2025-08" db="UniProtKB">
        <authorList>
            <consortium name="Ensembl"/>
        </authorList>
    </citation>
    <scope>IDENTIFICATION</scope>
</reference>
<feature type="domain" description="Ig-like" evidence="13">
    <location>
        <begin position="123"/>
        <end position="211"/>
    </location>
</feature>
<evidence type="ECO:0000256" key="5">
    <source>
        <dbReference type="ARBA" id="ARBA00023130"/>
    </source>
</evidence>
<dbReference type="InterPro" id="IPR014745">
    <property type="entry name" value="MHC_II_a/b_N"/>
</dbReference>
<protein>
    <recommendedName>
        <fullName evidence="13">Ig-like domain-containing protein</fullName>
    </recommendedName>
</protein>
<evidence type="ECO:0000256" key="9">
    <source>
        <dbReference type="ARBA" id="ARBA00023182"/>
    </source>
</evidence>